<keyword evidence="6 7" id="KW-0949">S-adenosyl-L-methionine</keyword>
<comment type="function">
    <text evidence="7">Aminocarboxypropyltransferase that catalyzes the aminocarboxypropyl transfer on pseudouridine corresponding to position 914 in M.jannaschii 16S rRNA. It constitutes the last step in biosynthesis of the hypermodified N1-methyl-N3-(3-amino-3-carboxypropyl) pseudouridine (m1acp3-Psi).</text>
</comment>
<feature type="binding site" evidence="7">
    <location>
        <position position="84"/>
    </location>
    <ligand>
        <name>S-adenosyl-L-methionine</name>
        <dbReference type="ChEBI" id="CHEBI:59789"/>
    </ligand>
</feature>
<evidence type="ECO:0000256" key="3">
    <source>
        <dbReference type="ARBA" id="ARBA00022517"/>
    </source>
</evidence>
<reference evidence="9" key="1">
    <citation type="journal article" date="2005" name="Environ. Microbiol.">
        <title>Genetic and functional properties of uncultivated thermophilic crenarchaeotes from a subsurface gold mine as revealed by analysis of genome fragments.</title>
        <authorList>
            <person name="Nunoura T."/>
            <person name="Hirayama H."/>
            <person name="Takami H."/>
            <person name="Oida H."/>
            <person name="Nishi S."/>
            <person name="Shimamura S."/>
            <person name="Suzuki Y."/>
            <person name="Inagaki F."/>
            <person name="Takai K."/>
            <person name="Nealson K.H."/>
            <person name="Horikoshi K."/>
        </authorList>
    </citation>
    <scope>NUCLEOTIDE SEQUENCE</scope>
</reference>
<gene>
    <name evidence="9" type="ORF">HGMM_F45C05C30</name>
</gene>
<name>H5SVX9_9CREN</name>
<accession>H5SVX9</accession>
<dbReference type="HAMAP" id="MF_01116">
    <property type="entry name" value="TSR3"/>
    <property type="match status" value="1"/>
</dbReference>
<dbReference type="NCBIfam" id="NF002621">
    <property type="entry name" value="PRK02287.1"/>
    <property type="match status" value="1"/>
</dbReference>
<comment type="caution">
    <text evidence="7">Lacks conserved residue(s) required for the propagation of feature annotation.</text>
</comment>
<dbReference type="GO" id="GO:0106388">
    <property type="term" value="F:rRNA small subunit aminocarboxypropyltransferase activity"/>
    <property type="evidence" value="ECO:0007669"/>
    <property type="project" value="UniProtKB-EC"/>
</dbReference>
<dbReference type="PANTHER" id="PTHR20426:SF0">
    <property type="entry name" value="18S RRNA AMINOCARBOXYPROPYLTRANSFERASE"/>
    <property type="match status" value="1"/>
</dbReference>
<feature type="binding site" evidence="7">
    <location>
        <position position="125"/>
    </location>
    <ligand>
        <name>S-adenosyl-L-methionine</name>
        <dbReference type="ChEBI" id="CHEBI:59789"/>
    </ligand>
</feature>
<comment type="subcellular location">
    <subcellularLocation>
        <location evidence="7">Cytoplasm</location>
    </subcellularLocation>
</comment>
<reference evidence="9" key="2">
    <citation type="journal article" date="2012" name="PLoS ONE">
        <title>A Deeply Branching Thermophilic Bacterium with an Ancient Acetyl-CoA Pathway Dominates a Subsurface Ecosystem.</title>
        <authorList>
            <person name="Takami H."/>
            <person name="Noguchi H."/>
            <person name="Takaki Y."/>
            <person name="Uchiyama I."/>
            <person name="Toyoda A."/>
            <person name="Nishi S."/>
            <person name="Chee G.-J."/>
            <person name="Arai W."/>
            <person name="Nunoura T."/>
            <person name="Itoh T."/>
            <person name="Hattori M."/>
            <person name="Takai K."/>
        </authorList>
    </citation>
    <scope>NUCLEOTIDE SEQUENCE</scope>
</reference>
<keyword evidence="5 7" id="KW-0808">Transferase</keyword>
<evidence type="ECO:0000256" key="2">
    <source>
        <dbReference type="ARBA" id="ARBA00022490"/>
    </source>
</evidence>
<dbReference type="EMBL" id="AP011903">
    <property type="protein sequence ID" value="BAL60315.1"/>
    <property type="molecule type" value="Genomic_DNA"/>
</dbReference>
<dbReference type="AlphaFoldDB" id="H5SVX9"/>
<sequence>MERGVDTASMRGAAAYNMHMHEPSLLVYMLGDDDPSKCSASKLLRFNMVKRVNRVPYRTILLDPYSNIPLLNSDGDECTSITLIDCSWVNASKAFARIKVLKRRRLPLLLAANPINYAKVAKLSSVEALAAACYILGYQHLAYELLAKFKWGSTFITLNHELLEEYSRAESIEDVVRIEQEYSLTEALDRMMMIGM</sequence>
<evidence type="ECO:0000256" key="4">
    <source>
        <dbReference type="ARBA" id="ARBA00022552"/>
    </source>
</evidence>
<evidence type="ECO:0000256" key="1">
    <source>
        <dbReference type="ARBA" id="ARBA00014114"/>
    </source>
</evidence>
<dbReference type="Pfam" id="PF04034">
    <property type="entry name" value="Ribo_biogen_C"/>
    <property type="match status" value="1"/>
</dbReference>
<protein>
    <recommendedName>
        <fullName evidence="1 7">16S rRNA aminocarboxypropyltransferase</fullName>
        <ecNumber evidence="7">2.5.1.157</ecNumber>
    </recommendedName>
</protein>
<keyword evidence="4 7" id="KW-0698">rRNA processing</keyword>
<dbReference type="GO" id="GO:0005737">
    <property type="term" value="C:cytoplasm"/>
    <property type="evidence" value="ECO:0007669"/>
    <property type="project" value="UniProtKB-SubCell"/>
</dbReference>
<comment type="catalytic activity">
    <reaction evidence="7">
        <text>an N(1)-methylpseudouridine in rRNA + S-adenosyl-L-methionine = N(1)-methyl-N(3)-[(3S)-3-amino-3-carboxypropyl]pseudouridine in rRNA + S-methyl-5'-thioadenosine + H(+)</text>
        <dbReference type="Rhea" id="RHEA:63296"/>
        <dbReference type="Rhea" id="RHEA-COMP:11634"/>
        <dbReference type="Rhea" id="RHEA-COMP:16310"/>
        <dbReference type="ChEBI" id="CHEBI:15378"/>
        <dbReference type="ChEBI" id="CHEBI:17509"/>
        <dbReference type="ChEBI" id="CHEBI:59789"/>
        <dbReference type="ChEBI" id="CHEBI:74890"/>
        <dbReference type="ChEBI" id="CHEBI:146234"/>
        <dbReference type="EC" id="2.5.1.157"/>
    </reaction>
</comment>
<evidence type="ECO:0000256" key="7">
    <source>
        <dbReference type="HAMAP-Rule" id="MF_01116"/>
    </source>
</evidence>
<evidence type="ECO:0000313" key="9">
    <source>
        <dbReference type="EMBL" id="BAL60315.1"/>
    </source>
</evidence>
<proteinExistence type="inferred from homology"/>
<feature type="binding site" evidence="7">
    <location>
        <position position="39"/>
    </location>
    <ligand>
        <name>S-adenosyl-L-methionine</name>
        <dbReference type="ChEBI" id="CHEBI:59789"/>
    </ligand>
</feature>
<keyword evidence="3 7" id="KW-0690">Ribosome biogenesis</keyword>
<feature type="domain" description="16S/18S rRNA aminocarboxypropyltransferase Tsr3 C-terminal" evidence="8">
    <location>
        <begin position="60"/>
        <end position="182"/>
    </location>
</feature>
<dbReference type="InterPro" id="IPR022968">
    <property type="entry name" value="Tsr3-like"/>
</dbReference>
<evidence type="ECO:0000256" key="5">
    <source>
        <dbReference type="ARBA" id="ARBA00022679"/>
    </source>
</evidence>
<evidence type="ECO:0000259" key="8">
    <source>
        <dbReference type="Pfam" id="PF04034"/>
    </source>
</evidence>
<evidence type="ECO:0000256" key="6">
    <source>
        <dbReference type="ARBA" id="ARBA00022691"/>
    </source>
</evidence>
<comment type="similarity">
    <text evidence="7">Belongs to the TDD superfamily. TSR3 family.</text>
</comment>
<dbReference type="GO" id="GO:1904047">
    <property type="term" value="F:S-adenosyl-L-methionine binding"/>
    <property type="evidence" value="ECO:0007669"/>
    <property type="project" value="UniProtKB-UniRule"/>
</dbReference>
<dbReference type="EC" id="2.5.1.157" evidence="7"/>
<dbReference type="InterPro" id="IPR007177">
    <property type="entry name" value="Tsr3_C"/>
</dbReference>
<dbReference type="PANTHER" id="PTHR20426">
    <property type="entry name" value="RIBOSOME BIOGENESIS PROTEIN TSR3 HOMOLOG"/>
    <property type="match status" value="1"/>
</dbReference>
<feature type="binding site" evidence="7">
    <location>
        <position position="106"/>
    </location>
    <ligand>
        <name>S-adenosyl-L-methionine</name>
        <dbReference type="ChEBI" id="CHEBI:59789"/>
    </ligand>
</feature>
<organism evidence="9">
    <name type="scientific">uncultured crenarchaeote</name>
    <dbReference type="NCBI Taxonomy" id="29281"/>
    <lineage>
        <taxon>Archaea</taxon>
        <taxon>Thermoproteota</taxon>
        <taxon>environmental samples</taxon>
    </lineage>
</organism>
<keyword evidence="2 7" id="KW-0963">Cytoplasm</keyword>
<dbReference type="GO" id="GO:0000455">
    <property type="term" value="P:enzyme-directed rRNA pseudouridine synthesis"/>
    <property type="evidence" value="ECO:0007669"/>
    <property type="project" value="UniProtKB-UniRule"/>
</dbReference>